<dbReference type="Proteomes" id="UP000827892">
    <property type="component" value="Chromosome II"/>
</dbReference>
<comment type="subcellular location">
    <subcellularLocation>
        <location evidence="1">Membrane</location>
        <topology evidence="1">Multi-pass membrane protein</topology>
    </subcellularLocation>
</comment>
<keyword evidence="1" id="KW-0472">Membrane</keyword>
<keyword evidence="1" id="KW-1133">Transmembrane helix</keyword>
<feature type="transmembrane region" description="Helical" evidence="1">
    <location>
        <begin position="6"/>
        <end position="25"/>
    </location>
</feature>
<feature type="region of interest" description="Disordered" evidence="2">
    <location>
        <begin position="232"/>
        <end position="256"/>
    </location>
</feature>
<accession>A0AAE9EB99</accession>
<keyword evidence="6" id="KW-1185">Reference proteome</keyword>
<dbReference type="Proteomes" id="UP000829354">
    <property type="component" value="Chromosome II"/>
</dbReference>
<comment type="similarity">
    <text evidence="1">Belongs to the DP1 family.</text>
</comment>
<dbReference type="InterPro" id="IPR004345">
    <property type="entry name" value="TB2_DP1_HVA22"/>
</dbReference>
<evidence type="ECO:0000256" key="1">
    <source>
        <dbReference type="RuleBase" id="RU362006"/>
    </source>
</evidence>
<dbReference type="AlphaFoldDB" id="A0AAE9EB99"/>
<feature type="transmembrane region" description="Helical" evidence="1">
    <location>
        <begin position="37"/>
        <end position="58"/>
    </location>
</feature>
<evidence type="ECO:0000313" key="6">
    <source>
        <dbReference type="Proteomes" id="UP000829354"/>
    </source>
</evidence>
<protein>
    <recommendedName>
        <fullName evidence="1">Receptor expression-enhancing protein</fullName>
    </recommendedName>
</protein>
<dbReference type="PANTHER" id="PTHR12300:SF104">
    <property type="entry name" value="RECEPTOR EXPRESSION-ENHANCING PROTEIN"/>
    <property type="match status" value="1"/>
</dbReference>
<dbReference type="EMBL" id="CP092621">
    <property type="protein sequence ID" value="UMM19748.1"/>
    <property type="molecule type" value="Genomic_DNA"/>
</dbReference>
<dbReference type="Pfam" id="PF03134">
    <property type="entry name" value="TB2_DP1_HVA22"/>
    <property type="match status" value="1"/>
</dbReference>
<evidence type="ECO:0000313" key="3">
    <source>
        <dbReference type="EMBL" id="ULU07816.1"/>
    </source>
</evidence>
<evidence type="ECO:0000313" key="5">
    <source>
        <dbReference type="Proteomes" id="UP000827892"/>
    </source>
</evidence>
<feature type="compositionally biased region" description="Basic residues" evidence="2">
    <location>
        <begin position="247"/>
        <end position="256"/>
    </location>
</feature>
<feature type="compositionally biased region" description="Acidic residues" evidence="2">
    <location>
        <begin position="192"/>
        <end position="208"/>
    </location>
</feature>
<dbReference type="OMA" id="HFWTIYG"/>
<name>A0AAE9EB99_CAEBR</name>
<evidence type="ECO:0000256" key="2">
    <source>
        <dbReference type="SAM" id="MobiDB-lite"/>
    </source>
</evidence>
<dbReference type="GO" id="GO:0016020">
    <property type="term" value="C:membrane"/>
    <property type="evidence" value="ECO:0007669"/>
    <property type="project" value="UniProtKB-SubCell"/>
</dbReference>
<sequence>MSFLARGLSNLIGIVAPVIHSFKVLKKPTKPKLIQCLHFWTIYGSFLITDWFLTTFFISCFIPFYDFFCLSFVVLLSAPHLGFASMLYTKFLAPFLRKYERRIDNVTSTVMNKVWEKLPAVAMTAPALLASVANALNSSATAAERMEIEEIDSSIEVIRHRRPASRSVSRSRNPRLLQPVQIAPALDQDFEMQEEELSDSDENDENDGGDVFYNLRDREVKQEVLDEDIVPHIVPPRAAASGLRSRPQTRSRSMRY</sequence>
<reference evidence="4 6" key="1">
    <citation type="submission" date="2022-04" db="EMBL/GenBank/DDBJ databases">
        <title>Chromosome-level reference genomes for two strains of Caenorhabditis briggsae: an improved platform for comparative genomics.</title>
        <authorList>
            <person name="Stevens L."/>
            <person name="Andersen E."/>
        </authorList>
    </citation>
    <scope>NUCLEOTIDE SEQUENCE [LARGE SCALE GENOMIC DNA]</scope>
    <source>
        <strain evidence="4">VX34</strain>
        <tissue evidence="4">Whole-organism</tissue>
    </source>
</reference>
<keyword evidence="1" id="KW-0812">Transmembrane</keyword>
<dbReference type="PANTHER" id="PTHR12300">
    <property type="entry name" value="HVA22-LIKE PROTEINS"/>
    <property type="match status" value="1"/>
</dbReference>
<feature type="region of interest" description="Disordered" evidence="2">
    <location>
        <begin position="192"/>
        <end position="215"/>
    </location>
</feature>
<dbReference type="KEGG" id="cbr:CBG_19620"/>
<reference evidence="3 5" key="2">
    <citation type="submission" date="2022-05" db="EMBL/GenBank/DDBJ databases">
        <title>Chromosome-level reference genomes for two strains of Caenorhabditis briggsae: an improved platform for comparative genomics.</title>
        <authorList>
            <person name="Stevens L."/>
            <person name="Andersen E.C."/>
        </authorList>
    </citation>
    <scope>NUCLEOTIDE SEQUENCE [LARGE SCALE GENOMIC DNA]</scope>
    <source>
        <strain evidence="3">QX1410_ONT</strain>
        <tissue evidence="3">Whole-organism</tissue>
    </source>
</reference>
<evidence type="ECO:0000313" key="4">
    <source>
        <dbReference type="EMBL" id="UMM19748.1"/>
    </source>
</evidence>
<feature type="transmembrane region" description="Helical" evidence="1">
    <location>
        <begin position="64"/>
        <end position="88"/>
    </location>
</feature>
<gene>
    <name evidence="3" type="ORF">L3Y34_019090</name>
    <name evidence="4" type="ORF">L5515_015221</name>
</gene>
<dbReference type="EMBL" id="CP090892">
    <property type="protein sequence ID" value="ULU07816.1"/>
    <property type="molecule type" value="Genomic_DNA"/>
</dbReference>
<proteinExistence type="inferred from homology"/>
<organism evidence="4 6">
    <name type="scientific">Caenorhabditis briggsae</name>
    <dbReference type="NCBI Taxonomy" id="6238"/>
    <lineage>
        <taxon>Eukaryota</taxon>
        <taxon>Metazoa</taxon>
        <taxon>Ecdysozoa</taxon>
        <taxon>Nematoda</taxon>
        <taxon>Chromadorea</taxon>
        <taxon>Rhabditida</taxon>
        <taxon>Rhabditina</taxon>
        <taxon>Rhabditomorpha</taxon>
        <taxon>Rhabditoidea</taxon>
        <taxon>Rhabditidae</taxon>
        <taxon>Peloderinae</taxon>
        <taxon>Caenorhabditis</taxon>
    </lineage>
</organism>